<dbReference type="InterPro" id="IPR056016">
    <property type="entry name" value="DUF7595"/>
</dbReference>
<evidence type="ECO:0000259" key="2">
    <source>
        <dbReference type="Pfam" id="PF24523"/>
    </source>
</evidence>
<feature type="domain" description="F-box" evidence="1">
    <location>
        <begin position="24"/>
        <end position="62"/>
    </location>
</feature>
<protein>
    <recommendedName>
        <fullName evidence="5">F-box domain-containing protein</fullName>
    </recommendedName>
</protein>
<gene>
    <name evidence="3" type="primary">ga13657</name>
    <name evidence="3" type="ORF">PR202_ga13657</name>
</gene>
<dbReference type="InterPro" id="IPR001810">
    <property type="entry name" value="F-box_dom"/>
</dbReference>
<reference evidence="3" key="2">
    <citation type="submission" date="2021-12" db="EMBL/GenBank/DDBJ databases">
        <title>Resequencing data analysis of finger millet.</title>
        <authorList>
            <person name="Hatakeyama M."/>
            <person name="Aluri S."/>
            <person name="Balachadran M.T."/>
            <person name="Sivarajan S.R."/>
            <person name="Poveda L."/>
            <person name="Shimizu-Inatsugi R."/>
            <person name="Schlapbach R."/>
            <person name="Sreeman S.M."/>
            <person name="Shimizu K.K."/>
        </authorList>
    </citation>
    <scope>NUCLEOTIDE SEQUENCE</scope>
</reference>
<dbReference type="InterPro" id="IPR036047">
    <property type="entry name" value="F-box-like_dom_sf"/>
</dbReference>
<evidence type="ECO:0008006" key="5">
    <source>
        <dbReference type="Google" id="ProtNLM"/>
    </source>
</evidence>
<keyword evidence="4" id="KW-1185">Reference proteome</keyword>
<feature type="domain" description="DUF7595" evidence="2">
    <location>
        <begin position="97"/>
        <end position="295"/>
    </location>
</feature>
<evidence type="ECO:0000313" key="4">
    <source>
        <dbReference type="Proteomes" id="UP001054889"/>
    </source>
</evidence>
<accession>A0AAV5CEL9</accession>
<dbReference type="Pfam" id="PF24523">
    <property type="entry name" value="DUF7595"/>
    <property type="match status" value="1"/>
</dbReference>
<dbReference type="AlphaFoldDB" id="A0AAV5CEL9"/>
<dbReference type="SUPFAM" id="SSF81383">
    <property type="entry name" value="F-box domain"/>
    <property type="match status" value="1"/>
</dbReference>
<dbReference type="PANTHER" id="PTHR35828">
    <property type="entry name" value="OS08G0203800 PROTEIN-RELATED"/>
    <property type="match status" value="1"/>
</dbReference>
<dbReference type="PANTHER" id="PTHR35828:SF3">
    <property type="entry name" value="OS03G0775900 PROTEIN"/>
    <property type="match status" value="1"/>
</dbReference>
<dbReference type="EMBL" id="BQKI01000006">
    <property type="protein sequence ID" value="GJM96791.1"/>
    <property type="molecule type" value="Genomic_DNA"/>
</dbReference>
<organism evidence="3 4">
    <name type="scientific">Eleusine coracana subsp. coracana</name>
    <dbReference type="NCBI Taxonomy" id="191504"/>
    <lineage>
        <taxon>Eukaryota</taxon>
        <taxon>Viridiplantae</taxon>
        <taxon>Streptophyta</taxon>
        <taxon>Embryophyta</taxon>
        <taxon>Tracheophyta</taxon>
        <taxon>Spermatophyta</taxon>
        <taxon>Magnoliopsida</taxon>
        <taxon>Liliopsida</taxon>
        <taxon>Poales</taxon>
        <taxon>Poaceae</taxon>
        <taxon>PACMAD clade</taxon>
        <taxon>Chloridoideae</taxon>
        <taxon>Cynodonteae</taxon>
        <taxon>Eleusininae</taxon>
        <taxon>Eleusine</taxon>
    </lineage>
</organism>
<dbReference type="Proteomes" id="UP001054889">
    <property type="component" value="Unassembled WGS sequence"/>
</dbReference>
<evidence type="ECO:0000313" key="3">
    <source>
        <dbReference type="EMBL" id="GJM96791.1"/>
    </source>
</evidence>
<proteinExistence type="predicted"/>
<name>A0AAV5CEL9_ELECO</name>
<sequence>MSIRCHRLWSREDATAVHPRLPPLPLDVLLEILKRSDAATFVRAAATAKHIRRTVLDQDFLRDRLVLPSQDYCLHFDPSLLIGVSSAKYRSAPVTSRPSLGFTAGHLLLETFEPVASRVGLVVFRHRPRDDRGPAHLRVCNSLTGCTLRLPPASIDEAYPPALLDVHDAGRDFKLLVADQQLRTQVYSSKHGKWGMVRWTDVRTHASSSSQPSLSTLASYFASHPVVLGRCATVAHWLCSYKMIVALDVSAAQATVIDVPRECIDRISETQQERGDKGVLLVASPDGKLGLLVAEYFFFEN</sequence>
<comment type="caution">
    <text evidence="3">The sequence shown here is derived from an EMBL/GenBank/DDBJ whole genome shotgun (WGS) entry which is preliminary data.</text>
</comment>
<evidence type="ECO:0000259" key="1">
    <source>
        <dbReference type="Pfam" id="PF00646"/>
    </source>
</evidence>
<dbReference type="Pfam" id="PF00646">
    <property type="entry name" value="F-box"/>
    <property type="match status" value="1"/>
</dbReference>
<reference evidence="3" key="1">
    <citation type="journal article" date="2018" name="DNA Res.">
        <title>Multiple hybrid de novo genome assembly of finger millet, an orphan allotetraploid crop.</title>
        <authorList>
            <person name="Hatakeyama M."/>
            <person name="Aluri S."/>
            <person name="Balachadran M.T."/>
            <person name="Sivarajan S.R."/>
            <person name="Patrignani A."/>
            <person name="Gruter S."/>
            <person name="Poveda L."/>
            <person name="Shimizu-Inatsugi R."/>
            <person name="Baeten J."/>
            <person name="Francoijs K.J."/>
            <person name="Nataraja K.N."/>
            <person name="Reddy Y.A.N."/>
            <person name="Phadnis S."/>
            <person name="Ravikumar R.L."/>
            <person name="Schlapbach R."/>
            <person name="Sreeman S.M."/>
            <person name="Shimizu K.K."/>
        </authorList>
    </citation>
    <scope>NUCLEOTIDE SEQUENCE</scope>
</reference>